<feature type="transmembrane region" description="Helical" evidence="1">
    <location>
        <begin position="38"/>
        <end position="56"/>
    </location>
</feature>
<dbReference type="EMBL" id="CP046315">
    <property type="protein sequence ID" value="QGS11721.1"/>
    <property type="molecule type" value="Genomic_DNA"/>
</dbReference>
<dbReference type="PANTHER" id="PTHR34351:SF1">
    <property type="entry name" value="SLR1927 PROTEIN"/>
    <property type="match status" value="1"/>
</dbReference>
<sequence length="411" mass="44560">MKKLRRLVKNAWRALSARVQALPGYEGVARWLSALTPVGWAVIVAMLAGTVAAFAFGWLEGFIVAVMGLVALVVAVASVASPSPLSVTLRMKNDRIVAGQVAVGRVRVVNESGRRSGSTLVEVTIGRGSGEFLVPPISGNGTWNESFSVMTKRRGVINVGPARTVRMDGLGLLRRVRSWDDPILVHVHPPTVRFSFDATGMQMDVEGVASEKLTSSDVSFHALRDYEPGDDRRAVHWPSTARFGRLIVRQFEETHRSHHMVLLDTRVDAWDRRSFETAVSVAASLALAGSGEARTVSMHTADEWIPTGSPMAMLDALSEMETSTRSEFAGIVRRCIMERGGISVLSIVVGAGVDDQEAARLANIAPVDVIVSVIRVVPGRARRRRKITRGVIIDCPSLEDLPMLVSRGVNA</sequence>
<proteinExistence type="predicted"/>
<evidence type="ECO:0000259" key="2">
    <source>
        <dbReference type="Pfam" id="PF01882"/>
    </source>
</evidence>
<dbReference type="Proteomes" id="UP000424490">
    <property type="component" value="Chromosome"/>
</dbReference>
<dbReference type="PANTHER" id="PTHR34351">
    <property type="entry name" value="SLR1927 PROTEIN-RELATED"/>
    <property type="match status" value="1"/>
</dbReference>
<dbReference type="InterPro" id="IPR002881">
    <property type="entry name" value="DUF58"/>
</dbReference>
<feature type="transmembrane region" description="Helical" evidence="1">
    <location>
        <begin position="62"/>
        <end position="85"/>
    </location>
</feature>
<feature type="domain" description="DUF58" evidence="2">
    <location>
        <begin position="223"/>
        <end position="303"/>
    </location>
</feature>
<keyword evidence="1" id="KW-1133">Transmembrane helix</keyword>
<evidence type="ECO:0000313" key="3">
    <source>
        <dbReference type="EMBL" id="QGS11721.1"/>
    </source>
</evidence>
<evidence type="ECO:0000313" key="4">
    <source>
        <dbReference type="Proteomes" id="UP000424490"/>
    </source>
</evidence>
<protein>
    <submittedName>
        <fullName evidence="3">DUF58 domain-containing protein</fullName>
    </submittedName>
</protein>
<dbReference type="RefSeq" id="WP_039929655.1">
    <property type="nucleotide sequence ID" value="NZ_CP046315.1"/>
</dbReference>
<accession>A0A857A8S8</accession>
<dbReference type="AlphaFoldDB" id="A0A857A8S8"/>
<name>A0A857A8S8_9ACTO</name>
<organism evidence="3 4">
    <name type="scientific">Schaalia odontolytica</name>
    <dbReference type="NCBI Taxonomy" id="1660"/>
    <lineage>
        <taxon>Bacteria</taxon>
        <taxon>Bacillati</taxon>
        <taxon>Actinomycetota</taxon>
        <taxon>Actinomycetes</taxon>
        <taxon>Actinomycetales</taxon>
        <taxon>Actinomycetaceae</taxon>
        <taxon>Schaalia</taxon>
    </lineage>
</organism>
<gene>
    <name evidence="3" type="ORF">FOC40_10125</name>
</gene>
<reference evidence="3 4" key="1">
    <citation type="submission" date="2019-11" db="EMBL/GenBank/DDBJ databases">
        <title>FDA dAtabase for Regulatory Grade micrObial Sequences (FDA-ARGOS): Supporting development and validation of Infectious Disease Dx tests.</title>
        <authorList>
            <person name="Stonesifer R."/>
            <person name="Tallon L."/>
            <person name="Sadzewicz L."/>
            <person name="Vavikolanu K."/>
            <person name="Mehta A."/>
            <person name="Aluvathingal J."/>
            <person name="Nadendla S."/>
            <person name="Myers T."/>
            <person name="Yan Y."/>
            <person name="Sichtig H."/>
        </authorList>
    </citation>
    <scope>NUCLEOTIDE SEQUENCE [LARGE SCALE GENOMIC DNA]</scope>
    <source>
        <strain evidence="3 4">FDAARGOS_732</strain>
    </source>
</reference>
<evidence type="ECO:0000256" key="1">
    <source>
        <dbReference type="SAM" id="Phobius"/>
    </source>
</evidence>
<dbReference type="Pfam" id="PF01882">
    <property type="entry name" value="DUF58"/>
    <property type="match status" value="1"/>
</dbReference>
<keyword evidence="1" id="KW-0812">Transmembrane</keyword>
<keyword evidence="1" id="KW-0472">Membrane</keyword>